<sequence>MQQPDVQKGPSNRIFIGHCSKDAMVDDPETLSSCLEHALSKLGLKTSVHDCHQQDQVPLRPFWYSDTTANVTQQLINGAIGADRLSRKSCSSDPQRLAHWIEAIVRLEKVTILQPHTYNGVDWTFIQSVVEHAISPASMPMLDDGDSIKANMKDLSSGHSRSSAEAGVQHKDELQDLGSSGDEMWSWPGFFARGHTKMLPHCLRLSKQLLHGMKWSSTAWHRAHSSWVRPIELQDGVADGMLSHGQLGKENAAGGKSHIGLSRSWRLAGQIETVPQYLQRLKTLSLCTAMGTESPVPCSDPPKCVHSIKRQLQTAPEFR</sequence>
<organism evidence="1 2">
    <name type="scientific">Apatococcus fuscideae</name>
    <dbReference type="NCBI Taxonomy" id="2026836"/>
    <lineage>
        <taxon>Eukaryota</taxon>
        <taxon>Viridiplantae</taxon>
        <taxon>Chlorophyta</taxon>
        <taxon>core chlorophytes</taxon>
        <taxon>Trebouxiophyceae</taxon>
        <taxon>Chlorellales</taxon>
        <taxon>Chlorellaceae</taxon>
        <taxon>Apatococcus</taxon>
    </lineage>
</organism>
<evidence type="ECO:0000313" key="2">
    <source>
        <dbReference type="Proteomes" id="UP001485043"/>
    </source>
</evidence>
<comment type="caution">
    <text evidence="1">The sequence shown here is derived from an EMBL/GenBank/DDBJ whole genome shotgun (WGS) entry which is preliminary data.</text>
</comment>
<keyword evidence="2" id="KW-1185">Reference proteome</keyword>
<dbReference type="Proteomes" id="UP001485043">
    <property type="component" value="Unassembled WGS sequence"/>
</dbReference>
<reference evidence="1 2" key="1">
    <citation type="journal article" date="2024" name="Nat. Commun.">
        <title>Phylogenomics reveals the evolutionary origins of lichenization in chlorophyte algae.</title>
        <authorList>
            <person name="Puginier C."/>
            <person name="Libourel C."/>
            <person name="Otte J."/>
            <person name="Skaloud P."/>
            <person name="Haon M."/>
            <person name="Grisel S."/>
            <person name="Petersen M."/>
            <person name="Berrin J.G."/>
            <person name="Delaux P.M."/>
            <person name="Dal Grande F."/>
            <person name="Keller J."/>
        </authorList>
    </citation>
    <scope>NUCLEOTIDE SEQUENCE [LARGE SCALE GENOMIC DNA]</scope>
    <source>
        <strain evidence="1 2">SAG 2523</strain>
    </source>
</reference>
<dbReference type="AlphaFoldDB" id="A0AAW1SJ57"/>
<name>A0AAW1SJ57_9CHLO</name>
<evidence type="ECO:0000313" key="1">
    <source>
        <dbReference type="EMBL" id="KAK9846142.1"/>
    </source>
</evidence>
<gene>
    <name evidence="1" type="ORF">WJX84_002835</name>
</gene>
<proteinExistence type="predicted"/>
<protein>
    <submittedName>
        <fullName evidence="1">Uncharacterized protein</fullName>
    </submittedName>
</protein>
<accession>A0AAW1SJ57</accession>
<dbReference type="EMBL" id="JALJOV010001557">
    <property type="protein sequence ID" value="KAK9846142.1"/>
    <property type="molecule type" value="Genomic_DNA"/>
</dbReference>